<feature type="modified residue" description="4-aspartylphosphate" evidence="1">
    <location>
        <position position="64"/>
    </location>
</feature>
<dbReference type="PANTHER" id="PTHR44520:SF2">
    <property type="entry name" value="RESPONSE REGULATOR RCP1"/>
    <property type="match status" value="1"/>
</dbReference>
<dbReference type="EMBL" id="CP059693">
    <property type="protein sequence ID" value="WDE13362.1"/>
    <property type="molecule type" value="Genomic_DNA"/>
</dbReference>
<dbReference type="InterPro" id="IPR052893">
    <property type="entry name" value="TCS_response_regulator"/>
</dbReference>
<evidence type="ECO:0000259" key="2">
    <source>
        <dbReference type="PROSITE" id="PS50110"/>
    </source>
</evidence>
<accession>A0ABY7VL10</accession>
<keyword evidence="4" id="KW-1185">Reference proteome</keyword>
<dbReference type="CDD" id="cd17557">
    <property type="entry name" value="REC_Rcp-like"/>
    <property type="match status" value="1"/>
</dbReference>
<proteinExistence type="predicted"/>
<evidence type="ECO:0000313" key="3">
    <source>
        <dbReference type="EMBL" id="WDE13362.1"/>
    </source>
</evidence>
<dbReference type="PANTHER" id="PTHR44520">
    <property type="entry name" value="RESPONSE REGULATOR RCP1-RELATED"/>
    <property type="match status" value="1"/>
</dbReference>
<dbReference type="SUPFAM" id="SSF52172">
    <property type="entry name" value="CheY-like"/>
    <property type="match status" value="1"/>
</dbReference>
<dbReference type="Gene3D" id="3.40.50.2300">
    <property type="match status" value="1"/>
</dbReference>
<dbReference type="InterPro" id="IPR011006">
    <property type="entry name" value="CheY-like_superfamily"/>
</dbReference>
<dbReference type="RefSeq" id="WP_274053716.1">
    <property type="nucleotide sequence ID" value="NZ_CP059693.1"/>
</dbReference>
<gene>
    <name evidence="3" type="ORF">H3N35_07950</name>
</gene>
<protein>
    <submittedName>
        <fullName evidence="3">Response regulator</fullName>
    </submittedName>
</protein>
<dbReference type="Proteomes" id="UP001215231">
    <property type="component" value="Chromosome"/>
</dbReference>
<evidence type="ECO:0000256" key="1">
    <source>
        <dbReference type="PROSITE-ProRule" id="PRU00169"/>
    </source>
</evidence>
<keyword evidence="1" id="KW-0597">Phosphoprotein</keyword>
<dbReference type="SMART" id="SM00448">
    <property type="entry name" value="REC"/>
    <property type="match status" value="1"/>
</dbReference>
<organism evidence="3 4">
    <name type="scientific">Thalassomonas haliotis</name>
    <dbReference type="NCBI Taxonomy" id="485448"/>
    <lineage>
        <taxon>Bacteria</taxon>
        <taxon>Pseudomonadati</taxon>
        <taxon>Pseudomonadota</taxon>
        <taxon>Gammaproteobacteria</taxon>
        <taxon>Alteromonadales</taxon>
        <taxon>Colwelliaceae</taxon>
        <taxon>Thalassomonas</taxon>
    </lineage>
</organism>
<feature type="domain" description="Response regulatory" evidence="2">
    <location>
        <begin position="7"/>
        <end position="131"/>
    </location>
</feature>
<sequence>MTTSPLNILLVEDDDVAAEAVIRSFRKANLQFPIIPAEDGDIALNILRGKHERRIEKPLLVLLDLNMPHLNGFEFLEILRGDEALKDTVIFILTTSTDDKDLTRAYSENVAGYMVKSAVGPMFSKLTALMESYCEAIKLPQ</sequence>
<dbReference type="InterPro" id="IPR001789">
    <property type="entry name" value="Sig_transdc_resp-reg_receiver"/>
</dbReference>
<name>A0ABY7VL10_9GAMM</name>
<dbReference type="Pfam" id="PF00072">
    <property type="entry name" value="Response_reg"/>
    <property type="match status" value="1"/>
</dbReference>
<dbReference type="PROSITE" id="PS50110">
    <property type="entry name" value="RESPONSE_REGULATORY"/>
    <property type="match status" value="1"/>
</dbReference>
<evidence type="ECO:0000313" key="4">
    <source>
        <dbReference type="Proteomes" id="UP001215231"/>
    </source>
</evidence>
<reference evidence="3 4" key="1">
    <citation type="journal article" date="2022" name="Mar. Drugs">
        <title>Bioassay-Guided Fractionation Leads to the Detection of Cholic Acid Generated by the Rare Thalassomonas sp.</title>
        <authorList>
            <person name="Pheiffer F."/>
            <person name="Schneider Y.K."/>
            <person name="Hansen E.H."/>
            <person name="Andersen J.H."/>
            <person name="Isaksson J."/>
            <person name="Busche T."/>
            <person name="R C."/>
            <person name="Kalinowski J."/>
            <person name="Zyl L.V."/>
            <person name="Trindade M."/>
        </authorList>
    </citation>
    <scope>NUCLEOTIDE SEQUENCE [LARGE SCALE GENOMIC DNA]</scope>
    <source>
        <strain evidence="3 4">A5K-61T</strain>
    </source>
</reference>